<protein>
    <submittedName>
        <fullName evidence="1">Uncharacterized protein</fullName>
    </submittedName>
</protein>
<reference evidence="1 2" key="1">
    <citation type="submission" date="2019-12" db="EMBL/GenBank/DDBJ databases">
        <title>Full genome sequence of a Bacillus safensis strain isolated from commercially available natto in Indonesia.</title>
        <authorList>
            <person name="Yoshida M."/>
            <person name="Uomi M."/>
            <person name="Waturangi D."/>
            <person name="Ekaputri J.J."/>
            <person name="Setiamarga D.H.E."/>
        </authorList>
    </citation>
    <scope>NUCLEOTIDE SEQUENCE [LARGE SCALE GENOMIC DNA]</scope>
    <source>
        <strain evidence="1 2">IDN1</strain>
    </source>
</reference>
<evidence type="ECO:0000313" key="1">
    <source>
        <dbReference type="EMBL" id="BBP90523.1"/>
    </source>
</evidence>
<dbReference type="Proteomes" id="UP000464658">
    <property type="component" value="Chromosome"/>
</dbReference>
<sequence length="67" mass="7741">MEFSLSFFFGQASQEGAQSRVTEFIQKERTFQKGKTLYIYISLSAIRSVRFVLLLNLRNMSPLSESI</sequence>
<proteinExistence type="predicted"/>
<dbReference type="AlphaFoldDB" id="A0A5S9MBN3"/>
<evidence type="ECO:0000313" key="2">
    <source>
        <dbReference type="Proteomes" id="UP000464658"/>
    </source>
</evidence>
<name>A0A5S9MBN3_BACIA</name>
<dbReference type="EMBL" id="AP021906">
    <property type="protein sequence ID" value="BBP90523.1"/>
    <property type="molecule type" value="Genomic_DNA"/>
</dbReference>
<accession>A0A5S9MBN3</accession>
<organism evidence="1 2">
    <name type="scientific">Bacillus safensis</name>
    <dbReference type="NCBI Taxonomy" id="561879"/>
    <lineage>
        <taxon>Bacteria</taxon>
        <taxon>Bacillati</taxon>
        <taxon>Bacillota</taxon>
        <taxon>Bacilli</taxon>
        <taxon>Bacillales</taxon>
        <taxon>Bacillaceae</taxon>
        <taxon>Bacillus</taxon>
    </lineage>
</organism>
<gene>
    <name evidence="1" type="ORF">BsIDN1_41410</name>
</gene>